<sequence length="86" mass="9648">MLRRKVECGSEDIDVALHGPSFNLMSQEQAMHSCPELGCLDDHPWRSAPGSRGSRNSPYQHSPLSQPATPTGLLHRLENRFRRAQP</sequence>
<feature type="region of interest" description="Disordered" evidence="1">
    <location>
        <begin position="36"/>
        <end position="86"/>
    </location>
</feature>
<organism evidence="2 3">
    <name type="scientific">Fusarium xylarioides</name>
    <dbReference type="NCBI Taxonomy" id="221167"/>
    <lineage>
        <taxon>Eukaryota</taxon>
        <taxon>Fungi</taxon>
        <taxon>Dikarya</taxon>
        <taxon>Ascomycota</taxon>
        <taxon>Pezizomycotina</taxon>
        <taxon>Sordariomycetes</taxon>
        <taxon>Hypocreomycetidae</taxon>
        <taxon>Hypocreales</taxon>
        <taxon>Nectriaceae</taxon>
        <taxon>Fusarium</taxon>
        <taxon>Fusarium fujikuroi species complex</taxon>
    </lineage>
</organism>
<evidence type="ECO:0000256" key="1">
    <source>
        <dbReference type="SAM" id="MobiDB-lite"/>
    </source>
</evidence>
<feature type="compositionally biased region" description="Basic and acidic residues" evidence="1">
    <location>
        <begin position="75"/>
        <end position="86"/>
    </location>
</feature>
<gene>
    <name evidence="2" type="ORF">H9Q72_009244</name>
</gene>
<reference evidence="2" key="1">
    <citation type="journal article" date="2020" name="bioRxiv">
        <title>Historical genomics reveals the evolutionary mechanisms behind multiple outbreaks of the host-specific coffee wilt pathogen Fusarium xylarioides.</title>
        <authorList>
            <person name="Peck D."/>
            <person name="Nowell R.W."/>
            <person name="Flood J."/>
            <person name="Ryan M.J."/>
            <person name="Barraclough T.G."/>
        </authorList>
    </citation>
    <scope>NUCLEOTIDE SEQUENCE</scope>
    <source>
        <strain evidence="2">IMI 127659i</strain>
    </source>
</reference>
<evidence type="ECO:0000313" key="2">
    <source>
        <dbReference type="EMBL" id="KAG5762659.1"/>
    </source>
</evidence>
<dbReference type="Proteomes" id="UP000750502">
    <property type="component" value="Unassembled WGS sequence"/>
</dbReference>
<evidence type="ECO:0000313" key="3">
    <source>
        <dbReference type="Proteomes" id="UP000750502"/>
    </source>
</evidence>
<name>A0A9P7ILH5_9HYPO</name>
<feature type="compositionally biased region" description="Polar residues" evidence="1">
    <location>
        <begin position="53"/>
        <end position="69"/>
    </location>
</feature>
<reference evidence="2" key="2">
    <citation type="submission" date="2020-10" db="EMBL/GenBank/DDBJ databases">
        <authorList>
            <person name="Peck L.D."/>
            <person name="Nowell R.W."/>
            <person name="Flood J."/>
            <person name="Ryan M.J."/>
            <person name="Barraclough T.G."/>
        </authorList>
    </citation>
    <scope>NUCLEOTIDE SEQUENCE</scope>
    <source>
        <strain evidence="2">IMI 127659i</strain>
    </source>
</reference>
<proteinExistence type="predicted"/>
<protein>
    <submittedName>
        <fullName evidence="2">Uncharacterized protein</fullName>
    </submittedName>
</protein>
<dbReference type="OrthoDB" id="5103976at2759"/>
<dbReference type="EMBL" id="JADFTT010000359">
    <property type="protein sequence ID" value="KAG5762659.1"/>
    <property type="molecule type" value="Genomic_DNA"/>
</dbReference>
<comment type="caution">
    <text evidence="2">The sequence shown here is derived from an EMBL/GenBank/DDBJ whole genome shotgun (WGS) entry which is preliminary data.</text>
</comment>
<dbReference type="AlphaFoldDB" id="A0A9P7ILH5"/>
<accession>A0A9P7ILH5</accession>
<keyword evidence="3" id="KW-1185">Reference proteome</keyword>